<dbReference type="Proteomes" id="UP000770717">
    <property type="component" value="Unassembled WGS sequence"/>
</dbReference>
<evidence type="ECO:0000313" key="3">
    <source>
        <dbReference type="Proteomes" id="UP000770717"/>
    </source>
</evidence>
<keyword evidence="3" id="KW-1185">Reference proteome</keyword>
<feature type="region of interest" description="Disordered" evidence="1">
    <location>
        <begin position="17"/>
        <end position="43"/>
    </location>
</feature>
<proteinExistence type="predicted"/>
<dbReference type="EMBL" id="WNTK01002560">
    <property type="protein sequence ID" value="KAG9465918.1"/>
    <property type="molecule type" value="Genomic_DNA"/>
</dbReference>
<dbReference type="AlphaFoldDB" id="A0A8J6BMR7"/>
<reference evidence="2" key="1">
    <citation type="thesis" date="2020" institute="ProQuest LLC" country="789 East Eisenhower Parkway, Ann Arbor, MI, USA">
        <title>Comparative Genomics and Chromosome Evolution.</title>
        <authorList>
            <person name="Mudd A.B."/>
        </authorList>
    </citation>
    <scope>NUCLEOTIDE SEQUENCE</scope>
    <source>
        <strain evidence="2">HN-11 Male</strain>
        <tissue evidence="2">Kidney and liver</tissue>
    </source>
</reference>
<comment type="caution">
    <text evidence="2">The sequence shown here is derived from an EMBL/GenBank/DDBJ whole genome shotgun (WGS) entry which is preliminary data.</text>
</comment>
<evidence type="ECO:0000256" key="1">
    <source>
        <dbReference type="SAM" id="MobiDB-lite"/>
    </source>
</evidence>
<name>A0A8J6BMR7_ELECQ</name>
<evidence type="ECO:0000313" key="2">
    <source>
        <dbReference type="EMBL" id="KAG9465918.1"/>
    </source>
</evidence>
<gene>
    <name evidence="2" type="ORF">GDO78_017531</name>
</gene>
<sequence length="96" mass="10630">MFVIVNGHMYRAWQEPQARRDVIHGSSSSGNVEAPAPKEQGDPKCKVTSILPHMAPLTHPPGPLLVQSGTALLKVTSPFIVHRFQFSVENSFRKKI</sequence>
<protein>
    <submittedName>
        <fullName evidence="2">Uncharacterized protein</fullName>
    </submittedName>
</protein>
<organism evidence="2 3">
    <name type="scientific">Eleutherodactylus coqui</name>
    <name type="common">Puerto Rican coqui</name>
    <dbReference type="NCBI Taxonomy" id="57060"/>
    <lineage>
        <taxon>Eukaryota</taxon>
        <taxon>Metazoa</taxon>
        <taxon>Chordata</taxon>
        <taxon>Craniata</taxon>
        <taxon>Vertebrata</taxon>
        <taxon>Euteleostomi</taxon>
        <taxon>Amphibia</taxon>
        <taxon>Batrachia</taxon>
        <taxon>Anura</taxon>
        <taxon>Neobatrachia</taxon>
        <taxon>Hyloidea</taxon>
        <taxon>Eleutherodactylidae</taxon>
        <taxon>Eleutherodactylinae</taxon>
        <taxon>Eleutherodactylus</taxon>
        <taxon>Eleutherodactylus</taxon>
    </lineage>
</organism>
<accession>A0A8J6BMR7</accession>